<feature type="domain" description="GST N-terminal" evidence="1">
    <location>
        <begin position="2"/>
        <end position="81"/>
    </location>
</feature>
<dbReference type="KEGG" id="uru:DSM104443_03113"/>
<dbReference type="GO" id="GO:0006749">
    <property type="term" value="P:glutathione metabolic process"/>
    <property type="evidence" value="ECO:0007669"/>
    <property type="project" value="TreeGrafter"/>
</dbReference>
<dbReference type="SUPFAM" id="SSF52833">
    <property type="entry name" value="Thioredoxin-like"/>
    <property type="match status" value="1"/>
</dbReference>
<dbReference type="SFLD" id="SFLDG00358">
    <property type="entry name" value="Main_(cytGST)"/>
    <property type="match status" value="1"/>
</dbReference>
<dbReference type="Gene3D" id="1.20.1050.10">
    <property type="match status" value="1"/>
</dbReference>
<dbReference type="Proteomes" id="UP000501534">
    <property type="component" value="Chromosome"/>
</dbReference>
<dbReference type="CDD" id="cd03194">
    <property type="entry name" value="GST_C_3"/>
    <property type="match status" value="1"/>
</dbReference>
<dbReference type="AlphaFoldDB" id="A0A6M4GXM9"/>
<dbReference type="PANTHER" id="PTHR42673">
    <property type="entry name" value="MALEYLACETOACETATE ISOMERASE"/>
    <property type="match status" value="1"/>
</dbReference>
<name>A0A6M4GXM9_9PROT</name>
<evidence type="ECO:0000313" key="3">
    <source>
        <dbReference type="Proteomes" id="UP000501534"/>
    </source>
</evidence>
<dbReference type="InterPro" id="IPR004045">
    <property type="entry name" value="Glutathione_S-Trfase_N"/>
</dbReference>
<dbReference type="RefSeq" id="WP_171093873.1">
    <property type="nucleotide sequence ID" value="NZ_CP053069.1"/>
</dbReference>
<reference evidence="2 3" key="1">
    <citation type="submission" date="2020-04" db="EMBL/GenBank/DDBJ databases">
        <title>Usitatibacter rugosus gen. nov., sp. nov. and Usitatibacter palustris sp. nov., novel members of Usitatibacteraceae fam. nov. within the order Nitrosomonadales isolated from soil.</title>
        <authorList>
            <person name="Huber K.J."/>
            <person name="Neumann-Schaal M."/>
            <person name="Geppert A."/>
            <person name="Luckner M."/>
            <person name="Wanner G."/>
            <person name="Overmann J."/>
        </authorList>
    </citation>
    <scope>NUCLEOTIDE SEQUENCE [LARGE SCALE GENOMIC DNA]</scope>
    <source>
        <strain evidence="2 3">0125_3</strain>
    </source>
</reference>
<organism evidence="2 3">
    <name type="scientific">Usitatibacter rugosus</name>
    <dbReference type="NCBI Taxonomy" id="2732067"/>
    <lineage>
        <taxon>Bacteria</taxon>
        <taxon>Pseudomonadati</taxon>
        <taxon>Pseudomonadota</taxon>
        <taxon>Betaproteobacteria</taxon>
        <taxon>Nitrosomonadales</taxon>
        <taxon>Usitatibacteraceae</taxon>
        <taxon>Usitatibacter</taxon>
    </lineage>
</organism>
<proteinExistence type="predicted"/>
<dbReference type="GO" id="GO:0006559">
    <property type="term" value="P:L-phenylalanine catabolic process"/>
    <property type="evidence" value="ECO:0007669"/>
    <property type="project" value="TreeGrafter"/>
</dbReference>
<dbReference type="CDD" id="cd03043">
    <property type="entry name" value="GST_N_1"/>
    <property type="match status" value="1"/>
</dbReference>
<evidence type="ECO:0000259" key="1">
    <source>
        <dbReference type="PROSITE" id="PS50404"/>
    </source>
</evidence>
<dbReference type="PROSITE" id="PS50404">
    <property type="entry name" value="GST_NTER"/>
    <property type="match status" value="1"/>
</dbReference>
<dbReference type="Pfam" id="PF13409">
    <property type="entry name" value="GST_N_2"/>
    <property type="match status" value="1"/>
</dbReference>
<evidence type="ECO:0000313" key="2">
    <source>
        <dbReference type="EMBL" id="QJR12030.1"/>
    </source>
</evidence>
<dbReference type="Pfam" id="PF13410">
    <property type="entry name" value="GST_C_2"/>
    <property type="match status" value="1"/>
</dbReference>
<dbReference type="SUPFAM" id="SSF47616">
    <property type="entry name" value="GST C-terminal domain-like"/>
    <property type="match status" value="1"/>
</dbReference>
<sequence>MYTLYIGNKNYSSWSLRPWILMRELGIPFNEILIPFNEPGFPAFSSISPTAKVPCLHDGSERVWESLAICEYLAERHEGVWPKDAKARAWARSAASEMHAGFGNLRNVCSMSVGLRVELHKVTPELQKDVDRIGALWSEGLQRFGGPFLAGPTFTAVDAFFAPVAFRFQTYGLPLPKPAADYVKRVLELKGMKEWYAAGLAEKWRDLPHEAETPTFGKITADLRK</sequence>
<gene>
    <name evidence="2" type="ORF">DSM104443_03113</name>
</gene>
<dbReference type="GO" id="GO:0004364">
    <property type="term" value="F:glutathione transferase activity"/>
    <property type="evidence" value="ECO:0007669"/>
    <property type="project" value="TreeGrafter"/>
</dbReference>
<keyword evidence="3" id="KW-1185">Reference proteome</keyword>
<dbReference type="PANTHER" id="PTHR42673:SF4">
    <property type="entry name" value="MALEYLACETOACETATE ISOMERASE"/>
    <property type="match status" value="1"/>
</dbReference>
<dbReference type="EMBL" id="CP053069">
    <property type="protein sequence ID" value="QJR12030.1"/>
    <property type="molecule type" value="Genomic_DNA"/>
</dbReference>
<dbReference type="InterPro" id="IPR040079">
    <property type="entry name" value="Glutathione_S-Trfase"/>
</dbReference>
<dbReference type="Gene3D" id="3.40.30.10">
    <property type="entry name" value="Glutaredoxin"/>
    <property type="match status" value="1"/>
</dbReference>
<dbReference type="SFLD" id="SFLDS00019">
    <property type="entry name" value="Glutathione_Transferase_(cytos"/>
    <property type="match status" value="1"/>
</dbReference>
<protein>
    <recommendedName>
        <fullName evidence="1">GST N-terminal domain-containing protein</fullName>
    </recommendedName>
</protein>
<dbReference type="InterPro" id="IPR036282">
    <property type="entry name" value="Glutathione-S-Trfase_C_sf"/>
</dbReference>
<dbReference type="GO" id="GO:0016034">
    <property type="term" value="F:maleylacetoacetate isomerase activity"/>
    <property type="evidence" value="ECO:0007669"/>
    <property type="project" value="TreeGrafter"/>
</dbReference>
<dbReference type="InterPro" id="IPR036249">
    <property type="entry name" value="Thioredoxin-like_sf"/>
</dbReference>
<accession>A0A6M4GXM9</accession>